<dbReference type="PROSITE" id="PS50944">
    <property type="entry name" value="HTH_DTXR"/>
    <property type="match status" value="1"/>
</dbReference>
<name>A0A523TDE6_UNCAE</name>
<dbReference type="InterPro" id="IPR001367">
    <property type="entry name" value="Fe_dep_repressor"/>
</dbReference>
<evidence type="ECO:0000259" key="5">
    <source>
        <dbReference type="PROSITE" id="PS50944"/>
    </source>
</evidence>
<dbReference type="GO" id="GO:0046914">
    <property type="term" value="F:transition metal ion binding"/>
    <property type="evidence" value="ECO:0007669"/>
    <property type="project" value="InterPro"/>
</dbReference>
<sequence>MAKEITPTMEDYLEVIGQLGKKDEVVRVKNIARQLNVKMPSVTEALKTLAKDGLIRHEKYGYVELTQKGNCIAKEIYSRHQTLFKFLNQILRIDPRAAEEDACKMEHTISSTALKKLIEFIKSLESCPQRAKRLKKLDRD</sequence>
<dbReference type="Pfam" id="PF01325">
    <property type="entry name" value="Fe_dep_repress"/>
    <property type="match status" value="1"/>
</dbReference>
<organism evidence="6 7">
    <name type="scientific">Aerophobetes bacterium</name>
    <dbReference type="NCBI Taxonomy" id="2030807"/>
    <lineage>
        <taxon>Bacteria</taxon>
        <taxon>Candidatus Aerophobota</taxon>
    </lineage>
</organism>
<dbReference type="GO" id="GO:0003677">
    <property type="term" value="F:DNA binding"/>
    <property type="evidence" value="ECO:0007669"/>
    <property type="project" value="UniProtKB-KW"/>
</dbReference>
<evidence type="ECO:0000313" key="6">
    <source>
        <dbReference type="EMBL" id="TET27971.1"/>
    </source>
</evidence>
<dbReference type="Gene3D" id="1.10.60.10">
    <property type="entry name" value="Iron dependent repressor, metal binding and dimerisation domain"/>
    <property type="match status" value="1"/>
</dbReference>
<proteinExistence type="inferred from homology"/>
<dbReference type="InterPro" id="IPR022689">
    <property type="entry name" value="Iron_dep_repressor"/>
</dbReference>
<evidence type="ECO:0000313" key="7">
    <source>
        <dbReference type="Proteomes" id="UP000316517"/>
    </source>
</evidence>
<dbReference type="InterPro" id="IPR036390">
    <property type="entry name" value="WH_DNA-bd_sf"/>
</dbReference>
<comment type="caution">
    <text evidence="6">The sequence shown here is derived from an EMBL/GenBank/DDBJ whole genome shotgun (WGS) entry which is preliminary data.</text>
</comment>
<dbReference type="PANTHER" id="PTHR33238">
    <property type="entry name" value="IRON (METAL) DEPENDENT REPRESSOR, DTXR FAMILY"/>
    <property type="match status" value="1"/>
</dbReference>
<dbReference type="Pfam" id="PF02742">
    <property type="entry name" value="Fe_dep_repr_C"/>
    <property type="match status" value="1"/>
</dbReference>
<dbReference type="FunFam" id="1.10.60.10:FF:000005">
    <property type="entry name" value="Transcriptional regulator MntR protein"/>
    <property type="match status" value="1"/>
</dbReference>
<dbReference type="SUPFAM" id="SSF47979">
    <property type="entry name" value="Iron-dependent repressor protein, dimerization domain"/>
    <property type="match status" value="1"/>
</dbReference>
<dbReference type="GO" id="GO:0003700">
    <property type="term" value="F:DNA-binding transcription factor activity"/>
    <property type="evidence" value="ECO:0007669"/>
    <property type="project" value="InterPro"/>
</dbReference>
<feature type="domain" description="HTH dtxR-type" evidence="5">
    <location>
        <begin position="5"/>
        <end position="66"/>
    </location>
</feature>
<dbReference type="SMART" id="SM00529">
    <property type="entry name" value="HTH_DTXR"/>
    <property type="match status" value="1"/>
</dbReference>
<evidence type="ECO:0000256" key="4">
    <source>
        <dbReference type="ARBA" id="ARBA00023163"/>
    </source>
</evidence>
<evidence type="ECO:0000256" key="1">
    <source>
        <dbReference type="ARBA" id="ARBA00007871"/>
    </source>
</evidence>
<dbReference type="InterPro" id="IPR036421">
    <property type="entry name" value="Fe_dep_repressor_sf"/>
</dbReference>
<protein>
    <submittedName>
        <fullName evidence="6">Metal-dependent transcriptional regulator</fullName>
    </submittedName>
</protein>
<dbReference type="EMBL" id="SOJT01000158">
    <property type="protein sequence ID" value="TET27971.1"/>
    <property type="molecule type" value="Genomic_DNA"/>
</dbReference>
<evidence type="ECO:0000256" key="2">
    <source>
        <dbReference type="ARBA" id="ARBA00023015"/>
    </source>
</evidence>
<dbReference type="InterPro" id="IPR022687">
    <property type="entry name" value="HTH_DTXR"/>
</dbReference>
<dbReference type="InterPro" id="IPR036388">
    <property type="entry name" value="WH-like_DNA-bd_sf"/>
</dbReference>
<comment type="similarity">
    <text evidence="1">Belongs to the DtxR/MntR family.</text>
</comment>
<dbReference type="SUPFAM" id="SSF46785">
    <property type="entry name" value="Winged helix' DNA-binding domain"/>
    <property type="match status" value="1"/>
</dbReference>
<dbReference type="AlphaFoldDB" id="A0A523TDE6"/>
<reference evidence="6 7" key="1">
    <citation type="submission" date="2019-03" db="EMBL/GenBank/DDBJ databases">
        <title>Metabolic potential of uncultured bacteria and archaea associated with petroleum seepage in deep-sea sediments.</title>
        <authorList>
            <person name="Dong X."/>
            <person name="Hubert C."/>
        </authorList>
    </citation>
    <scope>NUCLEOTIDE SEQUENCE [LARGE SCALE GENOMIC DNA]</scope>
    <source>
        <strain evidence="6">E44_bin3</strain>
    </source>
</reference>
<dbReference type="GO" id="GO:0046983">
    <property type="term" value="F:protein dimerization activity"/>
    <property type="evidence" value="ECO:0007669"/>
    <property type="project" value="InterPro"/>
</dbReference>
<dbReference type="PANTHER" id="PTHR33238:SF7">
    <property type="entry name" value="IRON-DEPENDENT TRANSCRIPTIONAL REGULATOR"/>
    <property type="match status" value="1"/>
</dbReference>
<dbReference type="InterPro" id="IPR050536">
    <property type="entry name" value="DtxR_MntR_Metal-Reg"/>
</dbReference>
<accession>A0A523TDE6</accession>
<dbReference type="Proteomes" id="UP000316517">
    <property type="component" value="Unassembled WGS sequence"/>
</dbReference>
<evidence type="ECO:0000256" key="3">
    <source>
        <dbReference type="ARBA" id="ARBA00023125"/>
    </source>
</evidence>
<keyword evidence="2" id="KW-0805">Transcription regulation</keyword>
<keyword evidence="4" id="KW-0804">Transcription</keyword>
<dbReference type="Gene3D" id="1.10.10.10">
    <property type="entry name" value="Winged helix-like DNA-binding domain superfamily/Winged helix DNA-binding domain"/>
    <property type="match status" value="1"/>
</dbReference>
<keyword evidence="3" id="KW-0238">DNA-binding</keyword>
<gene>
    <name evidence="6" type="ORF">E3J68_03555</name>
</gene>